<protein>
    <submittedName>
        <fullName evidence="1">Uncharacterized protein</fullName>
    </submittedName>
</protein>
<evidence type="ECO:0000313" key="2">
    <source>
        <dbReference type="EMBL" id="QXJ35685.1"/>
    </source>
</evidence>
<evidence type="ECO:0000313" key="4">
    <source>
        <dbReference type="Proteomes" id="UP000694036"/>
    </source>
</evidence>
<reference evidence="1 4" key="1">
    <citation type="journal article" date="2021" name="Environ. Microbiol.">
        <title>New insights into the diversity and evolution of the archaeal mobilome from three complete genomes of Saccharolobus shibatae.</title>
        <authorList>
            <person name="Medvedeva S."/>
            <person name="Brandt D."/>
            <person name="Cvirkaite-Krupovic V."/>
            <person name="Liu Y."/>
            <person name="Severinov K."/>
            <person name="Ishino S."/>
            <person name="Ishino Y."/>
            <person name="Prangishvili D."/>
            <person name="Kalinowski J."/>
            <person name="Krupovic M."/>
        </authorList>
    </citation>
    <scope>NUCLEOTIDE SEQUENCE</scope>
    <source>
        <strain evidence="1">BEU9</strain>
        <strain evidence="2 4">S38A</strain>
    </source>
</reference>
<evidence type="ECO:0000313" key="1">
    <source>
        <dbReference type="EMBL" id="QXJ32524.1"/>
    </source>
</evidence>
<dbReference type="Proteomes" id="UP000694036">
    <property type="component" value="Chromosome"/>
</dbReference>
<organism evidence="1 3">
    <name type="scientific">Saccharolobus shibatae</name>
    <dbReference type="NCBI Taxonomy" id="2286"/>
    <lineage>
        <taxon>Archaea</taxon>
        <taxon>Thermoproteota</taxon>
        <taxon>Thermoprotei</taxon>
        <taxon>Sulfolobales</taxon>
        <taxon>Sulfolobaceae</taxon>
        <taxon>Saccharolobus</taxon>
    </lineage>
</organism>
<evidence type="ECO:0000313" key="3">
    <source>
        <dbReference type="Proteomes" id="UP000693941"/>
    </source>
</evidence>
<dbReference type="RefSeq" id="WP_218260318.1">
    <property type="nucleotide sequence ID" value="NZ_CP077713.1"/>
</dbReference>
<name>A0A8F5BW29_9CREN</name>
<sequence>MINIVLRILWNGGVTRVALEEARNMNAKLGVYRNAGTKYDLSKVNLQVLFEKNNSKSIYKSLTSIYAKK</sequence>
<keyword evidence="4" id="KW-1185">Reference proteome</keyword>
<accession>A0A8F5BW29</accession>
<dbReference type="AlphaFoldDB" id="A0A8F5BW29"/>
<dbReference type="EMBL" id="CP077713">
    <property type="protein sequence ID" value="QXJ35685.1"/>
    <property type="molecule type" value="Genomic_DNA"/>
</dbReference>
<dbReference type="GeneID" id="65560605"/>
<gene>
    <name evidence="1" type="ORF">J5U21_02175</name>
    <name evidence="2" type="ORF">J5U22_02232</name>
</gene>
<dbReference type="Proteomes" id="UP000693941">
    <property type="component" value="Chromosome"/>
</dbReference>
<dbReference type="EMBL" id="CP077715">
    <property type="protein sequence ID" value="QXJ32524.1"/>
    <property type="molecule type" value="Genomic_DNA"/>
</dbReference>
<proteinExistence type="predicted"/>